<dbReference type="InterPro" id="IPR007419">
    <property type="entry name" value="BFD-like_2Fe2S-bd_dom"/>
</dbReference>
<evidence type="ECO:0000313" key="2">
    <source>
        <dbReference type="Proteomes" id="UP000515561"/>
    </source>
</evidence>
<gene>
    <name evidence="1" type="ORF">acsn021_14640</name>
</gene>
<sequence>MSDTNQEVLDKYTKVCICRAISRYTIKKTIEKCAETQGVVTLEKVQKATLAGSGSCGGRRCTPKIIELLEEYQREKEQDS</sequence>
<dbReference type="AlphaFoldDB" id="A0A6S6R2Y9"/>
<protein>
    <submittedName>
        <fullName evidence="1">(2Fe-2S)-binding protein</fullName>
    </submittedName>
</protein>
<accession>A0A6S6R2Y9</accession>
<dbReference type="InterPro" id="IPR041854">
    <property type="entry name" value="BFD-like_2Fe2S-bd_dom_sf"/>
</dbReference>
<proteinExistence type="predicted"/>
<dbReference type="KEGG" id="acel:acsn021_14640"/>
<reference evidence="1 2" key="1">
    <citation type="journal article" date="2016" name="Int. J. Syst. Evol. Microbiol.">
        <title>Descriptions of Anaerotaenia torta gen. nov., sp. nov. and Anaerocolumna cellulosilytica gen. nov., sp. nov. isolated from a methanogenic reactor of cattle waste.</title>
        <authorList>
            <person name="Uek A."/>
            <person name="Ohtaki Y."/>
            <person name="Kaku N."/>
            <person name="Ueki K."/>
        </authorList>
    </citation>
    <scope>NUCLEOTIDE SEQUENCE [LARGE SCALE GENOMIC DNA]</scope>
    <source>
        <strain evidence="1 2">SN021</strain>
    </source>
</reference>
<dbReference type="RefSeq" id="WP_184092560.1">
    <property type="nucleotide sequence ID" value="NZ_AP023367.1"/>
</dbReference>
<name>A0A6S6R2Y9_9FIRM</name>
<dbReference type="Gene3D" id="1.10.10.1100">
    <property type="entry name" value="BFD-like [2Fe-2S]-binding domain"/>
    <property type="match status" value="1"/>
</dbReference>
<dbReference type="EMBL" id="AP023367">
    <property type="protein sequence ID" value="BCJ93895.1"/>
    <property type="molecule type" value="Genomic_DNA"/>
</dbReference>
<evidence type="ECO:0000313" key="1">
    <source>
        <dbReference type="EMBL" id="BCJ93895.1"/>
    </source>
</evidence>
<dbReference type="Proteomes" id="UP000515561">
    <property type="component" value="Chromosome"/>
</dbReference>
<keyword evidence="2" id="KW-1185">Reference proteome</keyword>
<dbReference type="Pfam" id="PF04324">
    <property type="entry name" value="Fer2_BFD"/>
    <property type="match status" value="1"/>
</dbReference>
<organism evidence="1 2">
    <name type="scientific">Anaerocolumna cellulosilytica</name>
    <dbReference type="NCBI Taxonomy" id="433286"/>
    <lineage>
        <taxon>Bacteria</taxon>
        <taxon>Bacillati</taxon>
        <taxon>Bacillota</taxon>
        <taxon>Clostridia</taxon>
        <taxon>Lachnospirales</taxon>
        <taxon>Lachnospiraceae</taxon>
        <taxon>Anaerocolumna</taxon>
    </lineage>
</organism>